<keyword evidence="4" id="KW-1185">Reference proteome</keyword>
<evidence type="ECO:0000256" key="1">
    <source>
        <dbReference type="SAM" id="MobiDB-lite"/>
    </source>
</evidence>
<dbReference type="EMBL" id="JACHHP010000002">
    <property type="protein sequence ID" value="MBB5207511.1"/>
    <property type="molecule type" value="Genomic_DNA"/>
</dbReference>
<dbReference type="Proteomes" id="UP000521199">
    <property type="component" value="Unassembled WGS sequence"/>
</dbReference>
<dbReference type="PANTHER" id="PTHR41339">
    <property type="entry name" value="LIPL48"/>
    <property type="match status" value="1"/>
</dbReference>
<name>A0A7W8D6A5_9GAMM</name>
<evidence type="ECO:0008006" key="5">
    <source>
        <dbReference type="Google" id="ProtNLM"/>
    </source>
</evidence>
<dbReference type="SUPFAM" id="SSF51126">
    <property type="entry name" value="Pectin lyase-like"/>
    <property type="match status" value="1"/>
</dbReference>
<evidence type="ECO:0000313" key="3">
    <source>
        <dbReference type="EMBL" id="MBB5207511.1"/>
    </source>
</evidence>
<dbReference type="PANTHER" id="PTHR41339:SF1">
    <property type="entry name" value="SECRETED PROTEIN"/>
    <property type="match status" value="1"/>
</dbReference>
<dbReference type="RefSeq" id="WP_183960061.1">
    <property type="nucleotide sequence ID" value="NZ_JACHHP010000002.1"/>
</dbReference>
<gene>
    <name evidence="3" type="ORF">HNQ52_001040</name>
</gene>
<feature type="region of interest" description="Disordered" evidence="1">
    <location>
        <begin position="395"/>
        <end position="417"/>
    </location>
</feature>
<protein>
    <recommendedName>
        <fullName evidence="5">Polymer-forming cytoskeletal protein</fullName>
    </recommendedName>
</protein>
<dbReference type="Gene3D" id="2.160.20.10">
    <property type="entry name" value="Single-stranded right-handed beta-helix, Pectin lyase-like"/>
    <property type="match status" value="1"/>
</dbReference>
<proteinExistence type="predicted"/>
<dbReference type="AlphaFoldDB" id="A0A7W8D6A5"/>
<evidence type="ECO:0000313" key="4">
    <source>
        <dbReference type="Proteomes" id="UP000521199"/>
    </source>
</evidence>
<dbReference type="InterPro" id="IPR012334">
    <property type="entry name" value="Pectin_lyas_fold"/>
</dbReference>
<feature type="chain" id="PRO_5030971757" description="Polymer-forming cytoskeletal protein" evidence="2">
    <location>
        <begin position="24"/>
        <end position="571"/>
    </location>
</feature>
<evidence type="ECO:0000256" key="2">
    <source>
        <dbReference type="SAM" id="SignalP"/>
    </source>
</evidence>
<sequence>MTIRFRKSLLATALLAAAGGASAAITLNDGLDGTWANAAESGRGVALDVIPGADGSAIVSGGIFSYDADGNPVWMTFAGSIGAGESAVDGVALNLFEGGSFGAPFTAPGAPVQAGTAAIVFDSCTAMTVDLDMTEASGLDDVTLELEPTQTLIGGSANPLCSSVAELAQCPDGTTADGDACALPNSITGALHLPAGKVYTLQGEVAVEDGATLTIDPGVTVRGSDDTSALNYLAVKRGGRLYAEGTATQPIVFTGPDDVIGSWGGLVIAGNSTCNDGTDTDACEFEANPAITYGGTDLNDSSGALRYVRVQYAGIAISEDSEFNSITLLGVGAGTVLDHVQVDSGKDDGFEMFGGSVNGRYLVCSNMGDDCFDFDQGYTGKIQFALGLQGENTDLGDDSNGIESDNDGDNNDKLPRTQPQISNLTLVGKPELTRHAMRLRRGTGGNYTSVVMTSYTEECLELGDTGTFAQGTASEQGETLSMTHTFIGTCTGGEFKDDASDAYLVSDWFAAGEGNESGGDPMLDGFLPMPGSPVLEGGAANADAFFRPTSYRGAFAEGENWTAGWTVNLGN</sequence>
<feature type="signal peptide" evidence="2">
    <location>
        <begin position="1"/>
        <end position="23"/>
    </location>
</feature>
<reference evidence="3 4" key="1">
    <citation type="submission" date="2020-08" db="EMBL/GenBank/DDBJ databases">
        <title>Genomic Encyclopedia of Type Strains, Phase IV (KMG-IV): sequencing the most valuable type-strain genomes for metagenomic binning, comparative biology and taxonomic classification.</title>
        <authorList>
            <person name="Goeker M."/>
        </authorList>
    </citation>
    <scope>NUCLEOTIDE SEQUENCE [LARGE SCALE GENOMIC DNA]</scope>
    <source>
        <strain evidence="3 4">DSM 24163</strain>
    </source>
</reference>
<organism evidence="3 4">
    <name type="scientific">Chiayiivirga flava</name>
    <dbReference type="NCBI Taxonomy" id="659595"/>
    <lineage>
        <taxon>Bacteria</taxon>
        <taxon>Pseudomonadati</taxon>
        <taxon>Pseudomonadota</taxon>
        <taxon>Gammaproteobacteria</taxon>
        <taxon>Lysobacterales</taxon>
        <taxon>Lysobacteraceae</taxon>
        <taxon>Chiayiivirga</taxon>
    </lineage>
</organism>
<accession>A0A7W8D6A5</accession>
<comment type="caution">
    <text evidence="3">The sequence shown here is derived from an EMBL/GenBank/DDBJ whole genome shotgun (WGS) entry which is preliminary data.</text>
</comment>
<dbReference type="InterPro" id="IPR011050">
    <property type="entry name" value="Pectin_lyase_fold/virulence"/>
</dbReference>
<keyword evidence="2" id="KW-0732">Signal</keyword>